<dbReference type="InterPro" id="IPR011527">
    <property type="entry name" value="ABC1_TM_dom"/>
</dbReference>
<organism evidence="12 13">
    <name type="scientific">Rhodofomes roseus</name>
    <dbReference type="NCBI Taxonomy" id="34475"/>
    <lineage>
        <taxon>Eukaryota</taxon>
        <taxon>Fungi</taxon>
        <taxon>Dikarya</taxon>
        <taxon>Basidiomycota</taxon>
        <taxon>Agaricomycotina</taxon>
        <taxon>Agaricomycetes</taxon>
        <taxon>Polyporales</taxon>
        <taxon>Rhodofomes</taxon>
    </lineage>
</organism>
<dbReference type="SUPFAM" id="SSF90123">
    <property type="entry name" value="ABC transporter transmembrane region"/>
    <property type="match status" value="2"/>
</dbReference>
<feature type="compositionally biased region" description="Polar residues" evidence="8">
    <location>
        <begin position="467"/>
        <end position="478"/>
    </location>
</feature>
<feature type="domain" description="ABC transporter" evidence="10">
    <location>
        <begin position="1375"/>
        <end position="1612"/>
    </location>
</feature>
<sequence>MDTGRDPFFSHASWSVSIPGTAQYVFAQAQKARNQSVSVLSAARDEIDFADSTLLYPVGVAALSVLVLLLQLTFHLRTQRKAYTKLAQSEPSPLAEPLHAPEESENASALTKHVKEHGGAVTIAFNLIRSGSTLALLGMSIYSATKALGHTATLEPQNSEIVIHVGTCITYLYASALSIASVLAGPLLSTTVVRHLNCILVLEWAAYAYRDLWPLATFTLEPIDLDEGALLWARLTLLTLSAVFVPLLIPRLYIPFDPENPWPDPPPEQTSSILSLLLYSWLDPTVRLASRVEHLTIDMLPPLADYDEAHNLMKSSVDELDPFRVKTKGRHLMWGLLRVFRADWIIMTIVTTVDTTMEFISPLAIRYILMYLETDGVGATVRPWFWIATLLFGPIVDYIFGSVYMFLSTRLLTRVEAIITQLVFEHALRMRMKADTSDESAKSEGDTTVAGTPDTASVADSSATTAQENGNDNDSDSSAGKGKQKSTATAQTVPAPAQGPDASKVVGKEETAKPKDDEKKGKNVVGKINNLISSDLASLGMGREFLVILVKLPVEIICCVWFLYAVLGWSAFVGLASIVILFPVPGLIATMIRKIQVAKMKKTDARVQTATETMNVIRMIKLFGWEPRVTEQLAEKREEELELVKKNKLLDLINGNLNHVIPLVTMIATYATYTMIMKRELTASAVFSSITVFDTFSQLMHMVLGFVPALIRAKVSLDRVNEFLQKTELLDEYSEQPDEIQTQIGAQPEEDVIGFRNTSFTWANTASGSAASTPGSGRRNFALRIDGDLIFKKGSINLVIGPTGSGKSSLLMALLGEMHYIPAGPDSFFNLPRGGGIAYAAQESWVQNETIRDNVLFGAPYNEERYQKVLEQCALKRDLELFAAGDQTEVGERGITLSGGQKARITLARAIYSQAQTLLLDDVLAALDVHTSRWIVEKCFKGDLVRGRTVLLVTHNVSMASPIADYVVALGTDGRISSQGSIANALERDRKLAAEVAKEEAELEKAEATVDEQAPEEAPKKEDGKLVVEEEVAVGHVGWQAMRLLFSALGGSHQVFFWFSFIGGLMLYMVFNILETWFLGFWARQYEEMPASEVKVPYFLGVYGLIMIISTLFYVAAFYVYMYGTLRASRVIHNELIRSILATTLRWLDKTPTSRIIARCTQDIQEVDGPVARWFSVLTEMSLEMLMKLGVVVVISPIFLIPGVFIAAVGGWIGEVYMKAQLAVKRERSNAKAPVLGHFGAAFAGLTSIRAYGAQEAFKKESYVRINRYTRATRTFWSLNRWVTIRITALGSAYSAALAAYLVYGKSITASNTGFSLNMAVGFSSMILWWVRIFNELEVSGNSLERIKQYMEIEHEPKATPEGVPPAYWPASGDLKVEKLSARYSPDGPRVLHEISFEVRSGERVGIVGRTGSGKSSLTLALLRCIITEGEVYYDGLSTDNINLDALRSNITIIPQVPELLSGTLRQNLDPFQQYDDAVLNDALRSAGLFSLQSDMTEGRITLDTPIASGGTNLSVGQRQILALARAIVRQSKLLILDEATSAIDYATDAVIQSSLRQELDTGVTLLIVAHRLQTIMDADKIMVLDAGNIAEFGKPSELLKNEQGMLRALVDESGDKETLYAMASDATGSH</sequence>
<evidence type="ECO:0000256" key="4">
    <source>
        <dbReference type="ARBA" id="ARBA00022741"/>
    </source>
</evidence>
<feature type="domain" description="ABC transmembrane type-1" evidence="11">
    <location>
        <begin position="1062"/>
        <end position="1338"/>
    </location>
</feature>
<dbReference type="Gene3D" id="1.20.1560.10">
    <property type="entry name" value="ABC transporter type 1, transmembrane domain"/>
    <property type="match status" value="3"/>
</dbReference>
<evidence type="ECO:0000256" key="8">
    <source>
        <dbReference type="SAM" id="MobiDB-lite"/>
    </source>
</evidence>
<feature type="transmembrane region" description="Helical" evidence="9">
    <location>
        <begin position="229"/>
        <end position="249"/>
    </location>
</feature>
<feature type="compositionally biased region" description="Low complexity" evidence="8">
    <location>
        <begin position="452"/>
        <end position="466"/>
    </location>
</feature>
<feature type="transmembrane region" description="Helical" evidence="9">
    <location>
        <begin position="1315"/>
        <end position="1334"/>
    </location>
</feature>
<protein>
    <recommendedName>
        <fullName evidence="14">ATP-binding cassette transporter</fullName>
    </recommendedName>
</protein>
<keyword evidence="7 9" id="KW-0472">Membrane</keyword>
<evidence type="ECO:0000256" key="1">
    <source>
        <dbReference type="ARBA" id="ARBA00004370"/>
    </source>
</evidence>
<keyword evidence="2" id="KW-0813">Transport</keyword>
<feature type="compositionally biased region" description="Basic and acidic residues" evidence="8">
    <location>
        <begin position="506"/>
        <end position="521"/>
    </location>
</feature>
<proteinExistence type="predicted"/>
<keyword evidence="13" id="KW-1185">Reference proteome</keyword>
<dbReference type="SUPFAM" id="SSF52540">
    <property type="entry name" value="P-loop containing nucleoside triphosphate hydrolases"/>
    <property type="match status" value="2"/>
</dbReference>
<dbReference type="CDD" id="cd18604">
    <property type="entry name" value="ABC_6TM_VMR1_D2_like"/>
    <property type="match status" value="1"/>
</dbReference>
<feature type="transmembrane region" description="Helical" evidence="9">
    <location>
        <begin position="1098"/>
        <end position="1121"/>
    </location>
</feature>
<feature type="region of interest" description="Disordered" evidence="8">
    <location>
        <begin position="1003"/>
        <end position="1022"/>
    </location>
</feature>
<evidence type="ECO:0000256" key="6">
    <source>
        <dbReference type="ARBA" id="ARBA00022989"/>
    </source>
</evidence>
<gene>
    <name evidence="12" type="ORF">C8Q71DRAFT_864200</name>
</gene>
<evidence type="ECO:0000256" key="9">
    <source>
        <dbReference type="SAM" id="Phobius"/>
    </source>
</evidence>
<evidence type="ECO:0000313" key="13">
    <source>
        <dbReference type="Proteomes" id="UP000814176"/>
    </source>
</evidence>
<dbReference type="PROSITE" id="PS00211">
    <property type="entry name" value="ABC_TRANSPORTER_1"/>
    <property type="match status" value="1"/>
</dbReference>
<comment type="caution">
    <text evidence="12">The sequence shown here is derived from an EMBL/GenBank/DDBJ whole genome shotgun (WGS) entry which is preliminary data.</text>
</comment>
<dbReference type="PROSITE" id="PS50929">
    <property type="entry name" value="ABC_TM1F"/>
    <property type="match status" value="2"/>
</dbReference>
<feature type="transmembrane region" description="Helical" evidence="9">
    <location>
        <begin position="385"/>
        <end position="407"/>
    </location>
</feature>
<dbReference type="EMBL" id="JADCUA010000001">
    <property type="protein sequence ID" value="KAH9843562.1"/>
    <property type="molecule type" value="Genomic_DNA"/>
</dbReference>
<feature type="region of interest" description="Disordered" evidence="8">
    <location>
        <begin position="434"/>
        <end position="521"/>
    </location>
</feature>
<keyword evidence="6 9" id="KW-1133">Transmembrane helix</keyword>
<keyword evidence="4" id="KW-0547">Nucleotide-binding</keyword>
<feature type="domain" description="ABC transmembrane type-1" evidence="11">
    <location>
        <begin position="345"/>
        <end position="712"/>
    </location>
</feature>
<dbReference type="GeneID" id="72008992"/>
<dbReference type="Pfam" id="PF00005">
    <property type="entry name" value="ABC_tran"/>
    <property type="match status" value="2"/>
</dbReference>
<feature type="transmembrane region" description="Helical" evidence="9">
    <location>
        <begin position="161"/>
        <end position="185"/>
    </location>
</feature>
<feature type="transmembrane region" description="Helical" evidence="9">
    <location>
        <begin position="655"/>
        <end position="673"/>
    </location>
</feature>
<feature type="transmembrane region" description="Helical" evidence="9">
    <location>
        <begin position="570"/>
        <end position="592"/>
    </location>
</feature>
<dbReference type="PANTHER" id="PTHR24223:SF356">
    <property type="entry name" value="ATP-BINDING CASSETTE TRANSPORTER ABC4"/>
    <property type="match status" value="1"/>
</dbReference>
<evidence type="ECO:0000256" key="3">
    <source>
        <dbReference type="ARBA" id="ARBA00022692"/>
    </source>
</evidence>
<feature type="transmembrane region" description="Helical" evidence="9">
    <location>
        <begin position="54"/>
        <end position="76"/>
    </location>
</feature>
<dbReference type="InterPro" id="IPR003593">
    <property type="entry name" value="AAA+_ATPase"/>
</dbReference>
<evidence type="ECO:0000256" key="7">
    <source>
        <dbReference type="ARBA" id="ARBA00023136"/>
    </source>
</evidence>
<evidence type="ECO:0000259" key="11">
    <source>
        <dbReference type="PROSITE" id="PS50929"/>
    </source>
</evidence>
<dbReference type="RefSeq" id="XP_047784372.1">
    <property type="nucleotide sequence ID" value="XM_047928260.1"/>
</dbReference>
<accession>A0ABQ8KYH0</accession>
<feature type="transmembrane region" description="Helical" evidence="9">
    <location>
        <begin position="1233"/>
        <end position="1253"/>
    </location>
</feature>
<evidence type="ECO:0000256" key="5">
    <source>
        <dbReference type="ARBA" id="ARBA00022840"/>
    </source>
</evidence>
<dbReference type="CDD" id="cd18596">
    <property type="entry name" value="ABC_6TM_VMR1_D1_like"/>
    <property type="match status" value="1"/>
</dbReference>
<feature type="transmembrane region" description="Helical" evidence="9">
    <location>
        <begin position="1055"/>
        <end position="1078"/>
    </location>
</feature>
<dbReference type="InterPro" id="IPR017871">
    <property type="entry name" value="ABC_transporter-like_CS"/>
</dbReference>
<dbReference type="Gene3D" id="3.40.50.300">
    <property type="entry name" value="P-loop containing nucleotide triphosphate hydrolases"/>
    <property type="match status" value="2"/>
</dbReference>
<dbReference type="CDD" id="cd03244">
    <property type="entry name" value="ABCC_MRP_domain2"/>
    <property type="match status" value="1"/>
</dbReference>
<dbReference type="InterPro" id="IPR003439">
    <property type="entry name" value="ABC_transporter-like_ATP-bd"/>
</dbReference>
<name>A0ABQ8KYH0_9APHY</name>
<dbReference type="Pfam" id="PF00664">
    <property type="entry name" value="ABC_membrane"/>
    <property type="match status" value="2"/>
</dbReference>
<evidence type="ECO:0000313" key="12">
    <source>
        <dbReference type="EMBL" id="KAH9843562.1"/>
    </source>
</evidence>
<dbReference type="PANTHER" id="PTHR24223">
    <property type="entry name" value="ATP-BINDING CASSETTE SUB-FAMILY C"/>
    <property type="match status" value="1"/>
</dbReference>
<dbReference type="InterPro" id="IPR036640">
    <property type="entry name" value="ABC1_TM_sf"/>
</dbReference>
<keyword evidence="3 9" id="KW-0812">Transmembrane</keyword>
<reference evidence="12 13" key="1">
    <citation type="journal article" date="2021" name="Environ. Microbiol.">
        <title>Gene family expansions and transcriptome signatures uncover fungal adaptations to wood decay.</title>
        <authorList>
            <person name="Hage H."/>
            <person name="Miyauchi S."/>
            <person name="Viragh M."/>
            <person name="Drula E."/>
            <person name="Min B."/>
            <person name="Chaduli D."/>
            <person name="Navarro D."/>
            <person name="Favel A."/>
            <person name="Norest M."/>
            <person name="Lesage-Meessen L."/>
            <person name="Balint B."/>
            <person name="Merenyi Z."/>
            <person name="de Eugenio L."/>
            <person name="Morin E."/>
            <person name="Martinez A.T."/>
            <person name="Baldrian P."/>
            <person name="Stursova M."/>
            <person name="Martinez M.J."/>
            <person name="Novotny C."/>
            <person name="Magnuson J.K."/>
            <person name="Spatafora J.W."/>
            <person name="Maurice S."/>
            <person name="Pangilinan J."/>
            <person name="Andreopoulos W."/>
            <person name="LaButti K."/>
            <person name="Hundley H."/>
            <person name="Na H."/>
            <person name="Kuo A."/>
            <person name="Barry K."/>
            <person name="Lipzen A."/>
            <person name="Henrissat B."/>
            <person name="Riley R."/>
            <person name="Ahrendt S."/>
            <person name="Nagy L.G."/>
            <person name="Grigoriev I.V."/>
            <person name="Martin F."/>
            <person name="Rosso M.N."/>
        </authorList>
    </citation>
    <scope>NUCLEOTIDE SEQUENCE [LARGE SCALE GENOMIC DNA]</scope>
    <source>
        <strain evidence="12 13">CIRM-BRFM 1785</strain>
    </source>
</reference>
<feature type="transmembrane region" description="Helical" evidence="9">
    <location>
        <begin position="1283"/>
        <end position="1303"/>
    </location>
</feature>
<feature type="transmembrane region" description="Helical" evidence="9">
    <location>
        <begin position="344"/>
        <end position="365"/>
    </location>
</feature>
<keyword evidence="5" id="KW-0067">ATP-binding</keyword>
<dbReference type="SMART" id="SM00382">
    <property type="entry name" value="AAA"/>
    <property type="match status" value="2"/>
</dbReference>
<dbReference type="InterPro" id="IPR050173">
    <property type="entry name" value="ABC_transporter_C-like"/>
</dbReference>
<evidence type="ECO:0000256" key="2">
    <source>
        <dbReference type="ARBA" id="ARBA00022448"/>
    </source>
</evidence>
<comment type="subcellular location">
    <subcellularLocation>
        <location evidence="1">Membrane</location>
    </subcellularLocation>
</comment>
<dbReference type="InterPro" id="IPR027417">
    <property type="entry name" value="P-loop_NTPase"/>
</dbReference>
<dbReference type="PROSITE" id="PS50893">
    <property type="entry name" value="ABC_TRANSPORTER_2"/>
    <property type="match status" value="2"/>
</dbReference>
<feature type="transmembrane region" description="Helical" evidence="9">
    <location>
        <begin position="545"/>
        <end position="564"/>
    </location>
</feature>
<evidence type="ECO:0008006" key="14">
    <source>
        <dbReference type="Google" id="ProtNLM"/>
    </source>
</evidence>
<dbReference type="Proteomes" id="UP000814176">
    <property type="component" value="Unassembled WGS sequence"/>
</dbReference>
<feature type="compositionally biased region" description="Low complexity" evidence="8">
    <location>
        <begin position="487"/>
        <end position="498"/>
    </location>
</feature>
<feature type="domain" description="ABC transporter" evidence="10">
    <location>
        <begin position="753"/>
        <end position="998"/>
    </location>
</feature>
<feature type="compositionally biased region" description="Basic and acidic residues" evidence="8">
    <location>
        <begin position="434"/>
        <end position="445"/>
    </location>
</feature>
<evidence type="ECO:0000259" key="10">
    <source>
        <dbReference type="PROSITE" id="PS50893"/>
    </source>
</evidence>
<feature type="transmembrane region" description="Helical" evidence="9">
    <location>
        <begin position="1189"/>
        <end position="1213"/>
    </location>
</feature>
<dbReference type="CDD" id="cd03250">
    <property type="entry name" value="ABCC_MRP_domain1"/>
    <property type="match status" value="1"/>
</dbReference>